<proteinExistence type="inferred from homology"/>
<dbReference type="CDD" id="cd05233">
    <property type="entry name" value="SDR_c"/>
    <property type="match status" value="1"/>
</dbReference>
<sequence>MEPIGAAGPIGGKAESHDIEVPDMSTAKKVVVITGASQGIGAELVKGFRERGHRVVATARSIRPSDDAEILAVAGDIADPATARRVIAEAVARFGRIDTLVNNAGVFVAKPFTSYTGEDYATVTGINLAGFFHITQLAIAEMEKQRSGHVVSITTSLADHAIQGVPSVLASLTKGGLNAATRSLAIEYARTGIRANAVSPGIIKSPMHPPETHAALSALHPVGHMGEMRDIVDAVLYLDSAPFVTGEILHVDGGQSAGH</sequence>
<dbReference type="Proteomes" id="UP000257139">
    <property type="component" value="Chromosome CBM2594_a"/>
</dbReference>
<comment type="caution">
    <text evidence="3">The sequence shown here is derived from an EMBL/GenBank/DDBJ whole genome shotgun (WGS) entry which is preliminary data.</text>
</comment>
<dbReference type="InterPro" id="IPR036291">
    <property type="entry name" value="NAD(P)-bd_dom_sf"/>
</dbReference>
<dbReference type="PRINTS" id="PR00080">
    <property type="entry name" value="SDRFAMILY"/>
</dbReference>
<evidence type="ECO:0000256" key="1">
    <source>
        <dbReference type="ARBA" id="ARBA00006484"/>
    </source>
</evidence>
<dbReference type="PANTHER" id="PTHR43639:SF1">
    <property type="entry name" value="SHORT-CHAIN DEHYDROGENASE_REDUCTASE FAMILY PROTEIN"/>
    <property type="match status" value="1"/>
</dbReference>
<evidence type="ECO:0000313" key="3">
    <source>
        <dbReference type="EMBL" id="SPC09805.1"/>
    </source>
</evidence>
<comment type="similarity">
    <text evidence="1">Belongs to the short-chain dehydrogenases/reductases (SDR) family.</text>
</comment>
<protein>
    <submittedName>
        <fullName evidence="3">Putative dehydrogenase/reductase</fullName>
        <ecNumber evidence="3">1.1.1.-</ecNumber>
    </submittedName>
</protein>
<gene>
    <name evidence="3" type="ORF">CBM2594_A41128</name>
</gene>
<dbReference type="GO" id="GO:0016491">
    <property type="term" value="F:oxidoreductase activity"/>
    <property type="evidence" value="ECO:0007669"/>
    <property type="project" value="UniProtKB-KW"/>
</dbReference>
<organism evidence="3 4">
    <name type="scientific">Cupriavidus taiwanensis</name>
    <dbReference type="NCBI Taxonomy" id="164546"/>
    <lineage>
        <taxon>Bacteria</taxon>
        <taxon>Pseudomonadati</taxon>
        <taxon>Pseudomonadota</taxon>
        <taxon>Betaproteobacteria</taxon>
        <taxon>Burkholderiales</taxon>
        <taxon>Burkholderiaceae</taxon>
        <taxon>Cupriavidus</taxon>
    </lineage>
</organism>
<evidence type="ECO:0000313" key="4">
    <source>
        <dbReference type="Proteomes" id="UP000257139"/>
    </source>
</evidence>
<evidence type="ECO:0000256" key="2">
    <source>
        <dbReference type="ARBA" id="ARBA00023002"/>
    </source>
</evidence>
<reference evidence="3 4" key="1">
    <citation type="submission" date="2018-01" db="EMBL/GenBank/DDBJ databases">
        <authorList>
            <person name="Clerissi C."/>
        </authorList>
    </citation>
    <scope>NUCLEOTIDE SEQUENCE [LARGE SCALE GENOMIC DNA]</scope>
    <source>
        <strain evidence="3">Cupriavidus taiwanensis STM 6021</strain>
    </source>
</reference>
<dbReference type="Pfam" id="PF13561">
    <property type="entry name" value="adh_short_C2"/>
    <property type="match status" value="1"/>
</dbReference>
<dbReference type="PANTHER" id="PTHR43639">
    <property type="entry name" value="OXIDOREDUCTASE, SHORT-CHAIN DEHYDROGENASE/REDUCTASE FAMILY (AFU_ORTHOLOGUE AFUA_5G02870)"/>
    <property type="match status" value="1"/>
</dbReference>
<keyword evidence="2 3" id="KW-0560">Oxidoreductase</keyword>
<accession>A0A7Z7JA36</accession>
<dbReference type="SUPFAM" id="SSF51735">
    <property type="entry name" value="NAD(P)-binding Rossmann-fold domains"/>
    <property type="match status" value="1"/>
</dbReference>
<dbReference type="Gene3D" id="3.40.50.720">
    <property type="entry name" value="NAD(P)-binding Rossmann-like Domain"/>
    <property type="match status" value="1"/>
</dbReference>
<dbReference type="EMBL" id="OGUU01000008">
    <property type="protein sequence ID" value="SPC09805.1"/>
    <property type="molecule type" value="Genomic_DNA"/>
</dbReference>
<dbReference type="PRINTS" id="PR00081">
    <property type="entry name" value="GDHRDH"/>
</dbReference>
<dbReference type="InterPro" id="IPR002347">
    <property type="entry name" value="SDR_fam"/>
</dbReference>
<dbReference type="FunFam" id="3.40.50.720:FF:000084">
    <property type="entry name" value="Short-chain dehydrogenase reductase"/>
    <property type="match status" value="1"/>
</dbReference>
<name>A0A7Z7JA36_9BURK</name>
<dbReference type="AlphaFoldDB" id="A0A7Z7JA36"/>
<dbReference type="EC" id="1.1.1.-" evidence="3"/>